<protein>
    <submittedName>
        <fullName evidence="1">Uncharacterized protein</fullName>
    </submittedName>
</protein>
<accession>A0ABQ7A9W1</accession>
<proteinExistence type="predicted"/>
<reference evidence="1 2" key="1">
    <citation type="journal article" date="2020" name="BMC Genomics">
        <title>Intraspecific diversification of the crop wild relative Brassica cretica Lam. using demographic model selection.</title>
        <authorList>
            <person name="Kioukis A."/>
            <person name="Michalopoulou V.A."/>
            <person name="Briers L."/>
            <person name="Pirintsos S."/>
            <person name="Studholme D.J."/>
            <person name="Pavlidis P."/>
            <person name="Sarris P.F."/>
        </authorList>
    </citation>
    <scope>NUCLEOTIDE SEQUENCE [LARGE SCALE GENOMIC DNA]</scope>
    <source>
        <strain evidence="2">cv. PFS-1207/04</strain>
    </source>
</reference>
<comment type="caution">
    <text evidence="1">The sequence shown here is derived from an EMBL/GenBank/DDBJ whole genome shotgun (WGS) entry which is preliminary data.</text>
</comment>
<evidence type="ECO:0000313" key="2">
    <source>
        <dbReference type="Proteomes" id="UP000266723"/>
    </source>
</evidence>
<dbReference type="Proteomes" id="UP000266723">
    <property type="component" value="Unassembled WGS sequence"/>
</dbReference>
<name>A0ABQ7A9W1_BRACR</name>
<dbReference type="EMBL" id="QGKV02002055">
    <property type="protein sequence ID" value="KAF3494458.1"/>
    <property type="molecule type" value="Genomic_DNA"/>
</dbReference>
<keyword evidence="2" id="KW-1185">Reference proteome</keyword>
<evidence type="ECO:0000313" key="1">
    <source>
        <dbReference type="EMBL" id="KAF3494458.1"/>
    </source>
</evidence>
<gene>
    <name evidence="1" type="ORF">DY000_02056252</name>
</gene>
<organism evidence="1 2">
    <name type="scientific">Brassica cretica</name>
    <name type="common">Mustard</name>
    <dbReference type="NCBI Taxonomy" id="69181"/>
    <lineage>
        <taxon>Eukaryota</taxon>
        <taxon>Viridiplantae</taxon>
        <taxon>Streptophyta</taxon>
        <taxon>Embryophyta</taxon>
        <taxon>Tracheophyta</taxon>
        <taxon>Spermatophyta</taxon>
        <taxon>Magnoliopsida</taxon>
        <taxon>eudicotyledons</taxon>
        <taxon>Gunneridae</taxon>
        <taxon>Pentapetalae</taxon>
        <taxon>rosids</taxon>
        <taxon>malvids</taxon>
        <taxon>Brassicales</taxon>
        <taxon>Brassicaceae</taxon>
        <taxon>Brassiceae</taxon>
        <taxon>Brassica</taxon>
    </lineage>
</organism>
<sequence length="170" mass="19519">MSSINFYHGEFGHSSCRLEFRNAWRNRFTGNLRRLLQTGCSVVPDDYIRADLNRYPLLTDFLESFSALRRKVYDHRRKSEVLSVSGLVNSRISFHVTCVFFPCWKSMTAAIYLVTKANGCHPHLIAPKEGYHCLIESSIVFMGGPSESHEILLKDMDKSVIDMSYVLPFC</sequence>